<name>A0A2G9TDA0_TELCI</name>
<dbReference type="EMBL" id="KZ383582">
    <property type="protein sequence ID" value="PIO55925.1"/>
    <property type="molecule type" value="Genomic_DNA"/>
</dbReference>
<reference evidence="1 2" key="1">
    <citation type="submission" date="2015-09" db="EMBL/GenBank/DDBJ databases">
        <title>Draft genome of the parasitic nematode Teladorsagia circumcincta isolate WARC Sus (inbred).</title>
        <authorList>
            <person name="Mitreva M."/>
        </authorList>
    </citation>
    <scope>NUCLEOTIDE SEQUENCE [LARGE SCALE GENOMIC DNA]</scope>
    <source>
        <strain evidence="1 2">S</strain>
    </source>
</reference>
<keyword evidence="2" id="KW-1185">Reference proteome</keyword>
<feature type="non-terminal residue" evidence="1">
    <location>
        <position position="1"/>
    </location>
</feature>
<organism evidence="1 2">
    <name type="scientific">Teladorsagia circumcincta</name>
    <name type="common">Brown stomach worm</name>
    <name type="synonym">Ostertagia circumcincta</name>
    <dbReference type="NCBI Taxonomy" id="45464"/>
    <lineage>
        <taxon>Eukaryota</taxon>
        <taxon>Metazoa</taxon>
        <taxon>Ecdysozoa</taxon>
        <taxon>Nematoda</taxon>
        <taxon>Chromadorea</taxon>
        <taxon>Rhabditida</taxon>
        <taxon>Rhabditina</taxon>
        <taxon>Rhabditomorpha</taxon>
        <taxon>Strongyloidea</taxon>
        <taxon>Trichostrongylidae</taxon>
        <taxon>Teladorsagia</taxon>
    </lineage>
</organism>
<dbReference type="AlphaFoldDB" id="A0A2G9TDA0"/>
<evidence type="ECO:0000313" key="2">
    <source>
        <dbReference type="Proteomes" id="UP000230423"/>
    </source>
</evidence>
<dbReference type="Proteomes" id="UP000230423">
    <property type="component" value="Unassembled WGS sequence"/>
</dbReference>
<evidence type="ECO:0000313" key="1">
    <source>
        <dbReference type="EMBL" id="PIO55925.1"/>
    </source>
</evidence>
<gene>
    <name evidence="1" type="ORF">TELCIR_22684</name>
</gene>
<sequence length="100" mass="11375">KGNGIDFNGDNSTCGQLLDPLITMPDQMFPYNYYQDCYDSALIESPAQPPPRSRADFQGTSYISDNTASLVNYISTDDQWGYPCWNEIALMKYSNRRDVQ</sequence>
<dbReference type="OrthoDB" id="443318at2759"/>
<accession>A0A2G9TDA0</accession>
<feature type="non-terminal residue" evidence="1">
    <location>
        <position position="100"/>
    </location>
</feature>
<proteinExistence type="predicted"/>
<protein>
    <submittedName>
        <fullName evidence="1">Uncharacterized protein</fullName>
    </submittedName>
</protein>